<name>A0A9W9QIM6_PENBR</name>
<dbReference type="AlphaFoldDB" id="A0A9W9QIM6"/>
<evidence type="ECO:0000256" key="1">
    <source>
        <dbReference type="SAM" id="MobiDB-lite"/>
    </source>
</evidence>
<protein>
    <submittedName>
        <fullName evidence="2">Uncharacterized protein</fullName>
    </submittedName>
</protein>
<evidence type="ECO:0000313" key="3">
    <source>
        <dbReference type="Proteomes" id="UP001147695"/>
    </source>
</evidence>
<reference evidence="2" key="2">
    <citation type="journal article" date="2023" name="IMA Fungus">
        <title>Comparative genomic study of the Penicillium genus elucidates a diverse pangenome and 15 lateral gene transfer events.</title>
        <authorList>
            <person name="Petersen C."/>
            <person name="Sorensen T."/>
            <person name="Nielsen M.R."/>
            <person name="Sondergaard T.E."/>
            <person name="Sorensen J.L."/>
            <person name="Fitzpatrick D.A."/>
            <person name="Frisvad J.C."/>
            <person name="Nielsen K.L."/>
        </authorList>
    </citation>
    <scope>NUCLEOTIDE SEQUENCE</scope>
    <source>
        <strain evidence="2">IBT 35673</strain>
    </source>
</reference>
<organism evidence="2 3">
    <name type="scientific">Penicillium brevicompactum</name>
    <dbReference type="NCBI Taxonomy" id="5074"/>
    <lineage>
        <taxon>Eukaryota</taxon>
        <taxon>Fungi</taxon>
        <taxon>Dikarya</taxon>
        <taxon>Ascomycota</taxon>
        <taxon>Pezizomycotina</taxon>
        <taxon>Eurotiomycetes</taxon>
        <taxon>Eurotiomycetidae</taxon>
        <taxon>Eurotiales</taxon>
        <taxon>Aspergillaceae</taxon>
        <taxon>Penicillium</taxon>
    </lineage>
</organism>
<dbReference type="EMBL" id="JAPZBQ010000003">
    <property type="protein sequence ID" value="KAJ5338636.1"/>
    <property type="molecule type" value="Genomic_DNA"/>
</dbReference>
<sequence length="268" mass="29568">MPISDVFSNFPQATVQHSPAMASTLARIAAQVHITANPSPRNIAESRQILSALQKFGEVITYRNLKYDTSNTSTLSNRPIVAIFETADAANRAIASSPITISLPTPPHSKSSPPSSSEPHSITFEIQESRHNHASALKRSPFYSTYNLFKNNPIYEDLISDETGIPLKELADTLASKKYNIGPGVKINIQEDNRRMGAASLVNMWNEGMCIDEETPPKGERVVFESLERLQTRSQMECLELALWPRSFGLSIDAQRGLFVIHSICLGG</sequence>
<gene>
    <name evidence="2" type="ORF">N7452_005364</name>
</gene>
<reference evidence="2" key="1">
    <citation type="submission" date="2022-12" db="EMBL/GenBank/DDBJ databases">
        <authorList>
            <person name="Petersen C."/>
        </authorList>
    </citation>
    <scope>NUCLEOTIDE SEQUENCE</scope>
    <source>
        <strain evidence="2">IBT 35673</strain>
    </source>
</reference>
<dbReference type="Proteomes" id="UP001147695">
    <property type="component" value="Unassembled WGS sequence"/>
</dbReference>
<feature type="region of interest" description="Disordered" evidence="1">
    <location>
        <begin position="98"/>
        <end position="121"/>
    </location>
</feature>
<proteinExistence type="predicted"/>
<accession>A0A9W9QIM6</accession>
<comment type="caution">
    <text evidence="2">The sequence shown here is derived from an EMBL/GenBank/DDBJ whole genome shotgun (WGS) entry which is preliminary data.</text>
</comment>
<evidence type="ECO:0000313" key="2">
    <source>
        <dbReference type="EMBL" id="KAJ5338636.1"/>
    </source>
</evidence>